<dbReference type="Proteomes" id="UP001194746">
    <property type="component" value="Unassembled WGS sequence"/>
</dbReference>
<evidence type="ECO:0000313" key="3">
    <source>
        <dbReference type="EMBL" id="KAF9893972.1"/>
    </source>
</evidence>
<dbReference type="Pfam" id="PF02668">
    <property type="entry name" value="TauD"/>
    <property type="match status" value="1"/>
</dbReference>
<reference evidence="3" key="1">
    <citation type="journal article" date="2019" name="Beilstein J. Org. Chem.">
        <title>Nanangenines: drimane sesquiterpenoids as the dominant metabolite cohort of a novel Australian fungus, Aspergillus nanangensis.</title>
        <authorList>
            <person name="Lacey H.J."/>
            <person name="Gilchrist C.L.M."/>
            <person name="Crombie A."/>
            <person name="Kalaitzis J.A."/>
            <person name="Vuong D."/>
            <person name="Rutledge P.J."/>
            <person name="Turner P."/>
            <person name="Pitt J.I."/>
            <person name="Lacey E."/>
            <person name="Chooi Y.H."/>
            <person name="Piggott A.M."/>
        </authorList>
    </citation>
    <scope>NUCLEOTIDE SEQUENCE</scope>
    <source>
        <strain evidence="3">MST-FP2251</strain>
    </source>
</reference>
<feature type="domain" description="TauD/TfdA-like" evidence="2">
    <location>
        <begin position="139"/>
        <end position="316"/>
    </location>
</feature>
<name>A0AAD4CYD8_ASPNN</name>
<dbReference type="EMBL" id="VCAU01000005">
    <property type="protein sequence ID" value="KAF9893972.1"/>
    <property type="molecule type" value="Genomic_DNA"/>
</dbReference>
<reference evidence="3" key="2">
    <citation type="submission" date="2020-02" db="EMBL/GenBank/DDBJ databases">
        <authorList>
            <person name="Gilchrist C.L.M."/>
            <person name="Chooi Y.-H."/>
        </authorList>
    </citation>
    <scope>NUCLEOTIDE SEQUENCE</scope>
    <source>
        <strain evidence="3">MST-FP2251</strain>
    </source>
</reference>
<protein>
    <recommendedName>
        <fullName evidence="2">TauD/TfdA-like domain-containing protein</fullName>
    </recommendedName>
</protein>
<proteinExistence type="predicted"/>
<dbReference type="GO" id="GO:0016491">
    <property type="term" value="F:oxidoreductase activity"/>
    <property type="evidence" value="ECO:0007669"/>
    <property type="project" value="UniProtKB-KW"/>
</dbReference>
<dbReference type="AlphaFoldDB" id="A0AAD4CYD8"/>
<dbReference type="SUPFAM" id="SSF51197">
    <property type="entry name" value="Clavaminate synthase-like"/>
    <property type="match status" value="1"/>
</dbReference>
<evidence type="ECO:0000256" key="1">
    <source>
        <dbReference type="ARBA" id="ARBA00023002"/>
    </source>
</evidence>
<keyword evidence="4" id="KW-1185">Reference proteome</keyword>
<gene>
    <name evidence="3" type="ORF">FE257_008943</name>
</gene>
<dbReference type="Gene3D" id="3.60.130.10">
    <property type="entry name" value="Clavaminate synthase-like"/>
    <property type="match status" value="1"/>
</dbReference>
<evidence type="ECO:0000313" key="4">
    <source>
        <dbReference type="Proteomes" id="UP001194746"/>
    </source>
</evidence>
<comment type="caution">
    <text evidence="3">The sequence shown here is derived from an EMBL/GenBank/DDBJ whole genome shotgun (WGS) entry which is preliminary data.</text>
</comment>
<sequence>MQRIGHRAYTTFVSRSHQRGSLALFQPSTLAYNFCLPQKSRQLVTAARNSGDLPELPHMTVDDRSFAQNPGHVGDVSEHLERDGILKISLRFPDDKSQYLENLVVNLHKQCGHGLPITHSASRGWFWDVRPQEGSLQPVQDHRARSETMENFPWHTDCSYEDSPPRYFALHVLQPDRYGGGTLSVMKVDRVWEMLSPKSRDALSQPLYRIKIPLEFIKQPDQRHIVDNLLAVDRGRVSPSTIMRFREDIVSPLNADAEGALSELKSLLRQLEADSSCVLHLTPNHLPQNAIILMDNRRWLHSRNAVQDPARHLRRVRWDSIPFSKMSCN</sequence>
<accession>A0AAD4CYD8</accession>
<dbReference type="InterPro" id="IPR042098">
    <property type="entry name" value="TauD-like_sf"/>
</dbReference>
<keyword evidence="1" id="KW-0560">Oxidoreductase</keyword>
<dbReference type="InterPro" id="IPR003819">
    <property type="entry name" value="TauD/TfdA-like"/>
</dbReference>
<organism evidence="3 4">
    <name type="scientific">Aspergillus nanangensis</name>
    <dbReference type="NCBI Taxonomy" id="2582783"/>
    <lineage>
        <taxon>Eukaryota</taxon>
        <taxon>Fungi</taxon>
        <taxon>Dikarya</taxon>
        <taxon>Ascomycota</taxon>
        <taxon>Pezizomycotina</taxon>
        <taxon>Eurotiomycetes</taxon>
        <taxon>Eurotiomycetidae</taxon>
        <taxon>Eurotiales</taxon>
        <taxon>Aspergillaceae</taxon>
        <taxon>Aspergillus</taxon>
        <taxon>Aspergillus subgen. Circumdati</taxon>
    </lineage>
</organism>
<evidence type="ECO:0000259" key="2">
    <source>
        <dbReference type="Pfam" id="PF02668"/>
    </source>
</evidence>